<dbReference type="InterPro" id="IPR011993">
    <property type="entry name" value="PH-like_dom_sf"/>
</dbReference>
<dbReference type="AlphaFoldDB" id="A0AAV7YD86"/>
<dbReference type="EMBL" id="JANTQA010000070">
    <property type="protein sequence ID" value="KAJ3425508.1"/>
    <property type="molecule type" value="Genomic_DNA"/>
</dbReference>
<proteinExistence type="predicted"/>
<gene>
    <name evidence="3" type="ORF">M0812_27953</name>
</gene>
<feature type="region of interest" description="Disordered" evidence="1">
    <location>
        <begin position="189"/>
        <end position="244"/>
    </location>
</feature>
<evidence type="ECO:0000256" key="1">
    <source>
        <dbReference type="SAM" id="MobiDB-lite"/>
    </source>
</evidence>
<evidence type="ECO:0000259" key="2">
    <source>
        <dbReference type="PROSITE" id="PS50196"/>
    </source>
</evidence>
<feature type="compositionally biased region" description="Polar residues" evidence="1">
    <location>
        <begin position="189"/>
        <end position="220"/>
    </location>
</feature>
<feature type="compositionally biased region" description="Basic and acidic residues" evidence="1">
    <location>
        <begin position="75"/>
        <end position="130"/>
    </location>
</feature>
<dbReference type="PROSITE" id="PS50196">
    <property type="entry name" value="RANBD1"/>
    <property type="match status" value="1"/>
</dbReference>
<dbReference type="Proteomes" id="UP001146793">
    <property type="component" value="Unassembled WGS sequence"/>
</dbReference>
<dbReference type="InterPro" id="IPR000156">
    <property type="entry name" value="Ran_bind_dom"/>
</dbReference>
<feature type="region of interest" description="Disordered" evidence="1">
    <location>
        <begin position="49"/>
        <end position="176"/>
    </location>
</feature>
<dbReference type="Gene3D" id="2.30.29.30">
    <property type="entry name" value="Pleckstrin-homology domain (PH domain)/Phosphotyrosine-binding domain (PTB)"/>
    <property type="match status" value="1"/>
</dbReference>
<reference evidence="3" key="1">
    <citation type="submission" date="2022-08" db="EMBL/GenBank/DDBJ databases">
        <title>Novel sulphate-reducing endosymbionts in the free-living metamonad Anaeramoeba.</title>
        <authorList>
            <person name="Jerlstrom-Hultqvist J."/>
            <person name="Cepicka I."/>
            <person name="Gallot-Lavallee L."/>
            <person name="Salas-Leiva D."/>
            <person name="Curtis B.A."/>
            <person name="Zahonova K."/>
            <person name="Pipaliya S."/>
            <person name="Dacks J."/>
            <person name="Roger A.J."/>
        </authorList>
    </citation>
    <scope>NUCLEOTIDE SEQUENCE</scope>
    <source>
        <strain evidence="3">Busselton2</strain>
    </source>
</reference>
<evidence type="ECO:0000313" key="3">
    <source>
        <dbReference type="EMBL" id="KAJ3425508.1"/>
    </source>
</evidence>
<feature type="domain" description="RanBD1" evidence="2">
    <location>
        <begin position="386"/>
        <end position="530"/>
    </location>
</feature>
<organism evidence="3 4">
    <name type="scientific">Anaeramoeba flamelloides</name>
    <dbReference type="NCBI Taxonomy" id="1746091"/>
    <lineage>
        <taxon>Eukaryota</taxon>
        <taxon>Metamonada</taxon>
        <taxon>Anaeramoebidae</taxon>
        <taxon>Anaeramoeba</taxon>
    </lineage>
</organism>
<protein>
    <submittedName>
        <fullName evidence="3">Ran-specific gtpase-activating protein</fullName>
    </submittedName>
</protein>
<feature type="region of interest" description="Disordered" evidence="1">
    <location>
        <begin position="314"/>
        <end position="430"/>
    </location>
</feature>
<name>A0AAV7YD86_9EUKA</name>
<feature type="compositionally biased region" description="Polar residues" evidence="1">
    <location>
        <begin position="157"/>
        <end position="171"/>
    </location>
</feature>
<feature type="region of interest" description="Disordered" evidence="1">
    <location>
        <begin position="1"/>
        <end position="23"/>
    </location>
</feature>
<dbReference type="SUPFAM" id="SSF50729">
    <property type="entry name" value="PH domain-like"/>
    <property type="match status" value="1"/>
</dbReference>
<accession>A0AAV7YD86</accession>
<comment type="caution">
    <text evidence="3">The sequence shown here is derived from an EMBL/GenBank/DDBJ whole genome shotgun (WGS) entry which is preliminary data.</text>
</comment>
<evidence type="ECO:0000313" key="4">
    <source>
        <dbReference type="Proteomes" id="UP001146793"/>
    </source>
</evidence>
<feature type="compositionally biased region" description="Low complexity" evidence="1">
    <location>
        <begin position="317"/>
        <end position="333"/>
    </location>
</feature>
<sequence length="530" mass="61839">MSTRKRETTKELNPDLLDKDLDASDELKNWKKADEEEITRRQKLRVEKRKLIRQQKKENLKIVGQKNDFEPQNSNEKEKEIQNESNGKEMDNKKEIEKKIDNEKEKQKKIEQKDLQEKENENKKSKETTIAKKPKTPFKSKFGLFGSRGGALKESPFKSTHIPTSTTLTSKGSEKVRIPKKESLLFGNLKQSAPFSSNSSVQNTKNNPFQKQASDNNSIFSLKKTNKPLFGRNSRKTTFGSRSSKFNMFGQRNKKNLNQNEFRKLKKKKAEEDDKEKDCVVVLKKRVKLFEFVIFDLTNKETQEKKDRNYNLTNKQNQKINNTENGKNNNEIQAKNEKNNGIELENGNRKTGNEKESKENVNEKEIETKKEIPIENKDNKENSGNEVNPKEKTLKEKTLKENEPIKEIKNINKARKSNLNEKTNIKQKKKTSRWEERGVGFLTLLKRNAGGFSLIVRSETTKIILLNSPLLPEMKINQQQKAIFIRSKNFKTQYEINNPEKIPFCNYSIRCSNEIDALEIKQQIENFFKK</sequence>
<feature type="compositionally biased region" description="Basic and acidic residues" evidence="1">
    <location>
        <begin position="334"/>
        <end position="410"/>
    </location>
</feature>